<protein>
    <recommendedName>
        <fullName evidence="1">Alpha-L-glutamate ligase-related protein ATP-grasp domain-containing protein</fullName>
    </recommendedName>
</protein>
<accession>A0A3G2L377</accession>
<organism evidence="2 3">
    <name type="scientific">Euzebyella marina</name>
    <dbReference type="NCBI Taxonomy" id="1761453"/>
    <lineage>
        <taxon>Bacteria</taxon>
        <taxon>Pseudomonadati</taxon>
        <taxon>Bacteroidota</taxon>
        <taxon>Flavobacteriia</taxon>
        <taxon>Flavobacteriales</taxon>
        <taxon>Flavobacteriaceae</taxon>
        <taxon>Euzebyella</taxon>
    </lineage>
</organism>
<dbReference type="KEGG" id="emar:D1013_04320"/>
<dbReference type="Pfam" id="PF14397">
    <property type="entry name" value="ATPgrasp_ST"/>
    <property type="match status" value="1"/>
</dbReference>
<dbReference type="InterPro" id="IPR039523">
    <property type="entry name" value="RimK-rel_E_lig_ATP-grasp"/>
</dbReference>
<dbReference type="EMBL" id="CP032050">
    <property type="protein sequence ID" value="AYN66661.1"/>
    <property type="molecule type" value="Genomic_DNA"/>
</dbReference>
<evidence type="ECO:0000313" key="2">
    <source>
        <dbReference type="EMBL" id="AYN66661.1"/>
    </source>
</evidence>
<dbReference type="Proteomes" id="UP000276309">
    <property type="component" value="Chromosome"/>
</dbReference>
<keyword evidence="3" id="KW-1185">Reference proteome</keyword>
<dbReference type="AlphaFoldDB" id="A0A3G2L377"/>
<evidence type="ECO:0000313" key="3">
    <source>
        <dbReference type="Proteomes" id="UP000276309"/>
    </source>
</evidence>
<dbReference type="RefSeq" id="WP_121847713.1">
    <property type="nucleotide sequence ID" value="NZ_CP032050.1"/>
</dbReference>
<feature type="domain" description="Alpha-L-glutamate ligase-related protein ATP-grasp" evidence="1">
    <location>
        <begin position="183"/>
        <end position="328"/>
    </location>
</feature>
<name>A0A3G2L377_9FLAO</name>
<sequence>MNFKLCVKKIGESLINERYHYFSNKRANEILFSIKKVNGLADKKQLRNAEEYAKDVFGSVRFAPWLKVYTSVRGEFLEGWIPDNFYGRNVITRIQGDYGKTSFLKSLSHKLFDERVCPDLAYYINGSWFDQNYYWVQNQHVADLIFSNDDKVVCKLDDTAQGKGIFFMGRNEFDLERLQGFGNFTIQRPIVQNSFFEKFNSNSVATIRLTTVLDLMGEVQLRASYLRLGRVMDTHVQSSSHIRIPIDMNTGLLSNEGYLPNWHRIEKHPDSSVGFANKYLPNFEDCVNMVIRLHNRMLMVGSIGWDVIVDSSSKPVLIEWNGYSNDIKFSEATQGPCFHDLNWHQYS</sequence>
<proteinExistence type="predicted"/>
<reference evidence="2 3" key="1">
    <citation type="submission" date="2018-08" db="EMBL/GenBank/DDBJ databases">
        <title>The reduced genetic potential of extracellular carbohydrate catabolism in Euzebyella marina RN62, a Flavobacteriia bacterium isolated from the hadal water.</title>
        <authorList>
            <person name="Xue C."/>
        </authorList>
    </citation>
    <scope>NUCLEOTIDE SEQUENCE [LARGE SCALE GENOMIC DNA]</scope>
    <source>
        <strain evidence="2 3">RN62</strain>
    </source>
</reference>
<dbReference type="OrthoDB" id="6315394at2"/>
<gene>
    <name evidence="2" type="ORF">D1013_04320</name>
</gene>
<evidence type="ECO:0000259" key="1">
    <source>
        <dbReference type="Pfam" id="PF14397"/>
    </source>
</evidence>